<dbReference type="EMBL" id="MFMT01000042">
    <property type="protein sequence ID" value="OGG87754.1"/>
    <property type="molecule type" value="Genomic_DNA"/>
</dbReference>
<evidence type="ECO:0000313" key="2">
    <source>
        <dbReference type="Proteomes" id="UP000179230"/>
    </source>
</evidence>
<comment type="caution">
    <text evidence="1">The sequence shown here is derived from an EMBL/GenBank/DDBJ whole genome shotgun (WGS) entry which is preliminary data.</text>
</comment>
<dbReference type="AlphaFoldDB" id="A0A1F6FPH3"/>
<gene>
    <name evidence="1" type="ORF">A2592_03495</name>
</gene>
<reference evidence="1 2" key="1">
    <citation type="journal article" date="2016" name="Nat. Commun.">
        <title>Thousands of microbial genomes shed light on interconnected biogeochemical processes in an aquifer system.</title>
        <authorList>
            <person name="Anantharaman K."/>
            <person name="Brown C.T."/>
            <person name="Hug L.A."/>
            <person name="Sharon I."/>
            <person name="Castelle C.J."/>
            <person name="Probst A.J."/>
            <person name="Thomas B.C."/>
            <person name="Singh A."/>
            <person name="Wilkins M.J."/>
            <person name="Karaoz U."/>
            <person name="Brodie E.L."/>
            <person name="Williams K.H."/>
            <person name="Hubbard S.S."/>
            <person name="Banfield J.F."/>
        </authorList>
    </citation>
    <scope>NUCLEOTIDE SEQUENCE [LARGE SCALE GENOMIC DNA]</scope>
</reference>
<evidence type="ECO:0000313" key="1">
    <source>
        <dbReference type="EMBL" id="OGG87754.1"/>
    </source>
</evidence>
<organism evidence="1 2">
    <name type="scientific">Candidatus Kaiserbacteria bacterium RIFOXYD1_FULL_42_15</name>
    <dbReference type="NCBI Taxonomy" id="1798532"/>
    <lineage>
        <taxon>Bacteria</taxon>
        <taxon>Candidatus Kaiseribacteriota</taxon>
    </lineage>
</organism>
<dbReference type="Gene3D" id="3.60.15.10">
    <property type="entry name" value="Ribonuclease Z/Hydroxyacylglutathione hydrolase-like"/>
    <property type="match status" value="1"/>
</dbReference>
<name>A0A1F6FPH3_9BACT</name>
<dbReference type="PANTHER" id="PTHR39189:SF1">
    <property type="entry name" value="UPF0173 METAL-DEPENDENT HYDROLASE YTKL"/>
    <property type="match status" value="1"/>
</dbReference>
<evidence type="ECO:0008006" key="3">
    <source>
        <dbReference type="Google" id="ProtNLM"/>
    </source>
</evidence>
<dbReference type="Proteomes" id="UP000179230">
    <property type="component" value="Unassembled WGS sequence"/>
</dbReference>
<protein>
    <recommendedName>
        <fullName evidence="3">Lactamase</fullName>
    </recommendedName>
</protein>
<dbReference type="PANTHER" id="PTHR39189">
    <property type="entry name" value="UPF0173 METAL-DEPENDENT HYDROLASE YTKL"/>
    <property type="match status" value="1"/>
</dbReference>
<dbReference type="Pfam" id="PF13483">
    <property type="entry name" value="Lactamase_B_3"/>
    <property type="match status" value="1"/>
</dbReference>
<sequence>MVITYHGGQCFKVSFGNTTLAFDPIAKESKLTSVKFGSDVAFISLNHPNFNGSSQVALGNKQPFVVSGPGEYEIGEVTVRGFGVKTTYENVEHFNTIYQVRLEEMNLVFLGALGDAEIDPKILGELGDIDILFVPIGGGDVLDVPAAAKLATKLEARLILPMHYDKTSLNTFLKEVGAETVKPVDKLTIKKRDVVVMEGDVVVLSV</sequence>
<proteinExistence type="predicted"/>
<dbReference type="SUPFAM" id="SSF56281">
    <property type="entry name" value="Metallo-hydrolase/oxidoreductase"/>
    <property type="match status" value="1"/>
</dbReference>
<accession>A0A1F6FPH3</accession>
<dbReference type="InterPro" id="IPR036866">
    <property type="entry name" value="RibonucZ/Hydroxyglut_hydro"/>
</dbReference>